<reference evidence="1 2" key="1">
    <citation type="journal article" date="2014" name="Int. J. Syst. Evol. Microbiol.">
        <title>Complete genome sequence of Corynebacterium casei LMG S-19264T (=DSM 44701T), isolated from a smear-ripened cheese.</title>
        <authorList>
            <consortium name="US DOE Joint Genome Institute (JGI-PGF)"/>
            <person name="Walter F."/>
            <person name="Albersmeier A."/>
            <person name="Kalinowski J."/>
            <person name="Ruckert C."/>
        </authorList>
    </citation>
    <scope>NUCLEOTIDE SEQUENCE [LARGE SCALE GENOMIC DNA]</scope>
    <source>
        <strain evidence="1 2">NBRC 110095</strain>
    </source>
</reference>
<accession>A0AA37WM01</accession>
<evidence type="ECO:0000313" key="2">
    <source>
        <dbReference type="Proteomes" id="UP001156870"/>
    </source>
</evidence>
<dbReference type="EMBL" id="BSPD01000002">
    <property type="protein sequence ID" value="GLS24366.1"/>
    <property type="molecule type" value="Genomic_DNA"/>
</dbReference>
<dbReference type="AlphaFoldDB" id="A0AA37WM01"/>
<protein>
    <submittedName>
        <fullName evidence="1">Uncharacterized protein</fullName>
    </submittedName>
</protein>
<evidence type="ECO:0000313" key="1">
    <source>
        <dbReference type="EMBL" id="GLS24366.1"/>
    </source>
</evidence>
<sequence length="318" mass="35145">MSTDAKTTSVAELISNVAHALADAQMAFDQSSTKVAELFSGRTRLEDGAVVDTRVPFGYTYENGKRIPQRLSMFELGFVPHFYQFVENVVDLKVCMRIAPSRNGKTEGFRLISTPVDASYQNTYGIKSEQCSRLAFQIRPVPPPSELVNSVDLLNSEEETRESEYHTVASAIQSRVPVALIESLSTETLKGLGKKAGESLSKMGVDTIAQLREWMFSSKANALPFTPLEYAAVRSQLLNILMESELSNQSRVLEKSEAALLSRDGNTLIKSVTEWIVSAESIAEGVIDDALIAWCQQLTLCLDKSMLDRVYVQQMGNV</sequence>
<dbReference type="Proteomes" id="UP001156870">
    <property type="component" value="Unassembled WGS sequence"/>
</dbReference>
<gene>
    <name evidence="1" type="ORF">GCM10007877_00770</name>
</gene>
<dbReference type="RefSeq" id="WP_232594870.1">
    <property type="nucleotide sequence ID" value="NZ_BSPD01000002.1"/>
</dbReference>
<organism evidence="1 2">
    <name type="scientific">Marinibactrum halimedae</name>
    <dbReference type="NCBI Taxonomy" id="1444977"/>
    <lineage>
        <taxon>Bacteria</taxon>
        <taxon>Pseudomonadati</taxon>
        <taxon>Pseudomonadota</taxon>
        <taxon>Gammaproteobacteria</taxon>
        <taxon>Cellvibrionales</taxon>
        <taxon>Cellvibrionaceae</taxon>
        <taxon>Marinibactrum</taxon>
    </lineage>
</organism>
<proteinExistence type="predicted"/>
<name>A0AA37WM01_9GAMM</name>
<comment type="caution">
    <text evidence="1">The sequence shown here is derived from an EMBL/GenBank/DDBJ whole genome shotgun (WGS) entry which is preliminary data.</text>
</comment>
<keyword evidence="2" id="KW-1185">Reference proteome</keyword>